<evidence type="ECO:0000256" key="4">
    <source>
        <dbReference type="ARBA" id="ARBA00022741"/>
    </source>
</evidence>
<dbReference type="GO" id="GO:0000049">
    <property type="term" value="F:tRNA binding"/>
    <property type="evidence" value="ECO:0007669"/>
    <property type="project" value="InterPro"/>
</dbReference>
<dbReference type="InterPro" id="IPR009080">
    <property type="entry name" value="tRNAsynth_Ia_anticodon-bd"/>
</dbReference>
<evidence type="ECO:0000259" key="11">
    <source>
        <dbReference type="Pfam" id="PF00133"/>
    </source>
</evidence>
<comment type="catalytic activity">
    <reaction evidence="9 10">
        <text>tRNA(Ile) + L-isoleucine + ATP = L-isoleucyl-tRNA(Ile) + AMP + diphosphate</text>
        <dbReference type="Rhea" id="RHEA:11060"/>
        <dbReference type="Rhea" id="RHEA-COMP:9666"/>
        <dbReference type="Rhea" id="RHEA-COMP:9695"/>
        <dbReference type="ChEBI" id="CHEBI:30616"/>
        <dbReference type="ChEBI" id="CHEBI:33019"/>
        <dbReference type="ChEBI" id="CHEBI:58045"/>
        <dbReference type="ChEBI" id="CHEBI:78442"/>
        <dbReference type="ChEBI" id="CHEBI:78528"/>
        <dbReference type="ChEBI" id="CHEBI:456215"/>
        <dbReference type="EC" id="6.1.1.5"/>
    </reaction>
</comment>
<dbReference type="InterPro" id="IPR033709">
    <property type="entry name" value="Anticodon_Ile_ABEc"/>
</dbReference>
<dbReference type="Gene3D" id="1.10.730.10">
    <property type="entry name" value="Isoleucyl-tRNA Synthetase, Domain 1"/>
    <property type="match status" value="1"/>
</dbReference>
<evidence type="ECO:0000256" key="5">
    <source>
        <dbReference type="ARBA" id="ARBA00022833"/>
    </source>
</evidence>
<evidence type="ECO:0000256" key="10">
    <source>
        <dbReference type="HAMAP-Rule" id="MF_02003"/>
    </source>
</evidence>
<keyword evidence="7 10" id="KW-0648">Protein biosynthesis</keyword>
<dbReference type="GO" id="GO:0002161">
    <property type="term" value="F:aminoacyl-tRNA deacylase activity"/>
    <property type="evidence" value="ECO:0007669"/>
    <property type="project" value="InterPro"/>
</dbReference>
<gene>
    <name evidence="10" type="primary">ileS</name>
    <name evidence="13" type="ORF">FKB36_01965</name>
</gene>
<evidence type="ECO:0000256" key="8">
    <source>
        <dbReference type="ARBA" id="ARBA00023146"/>
    </source>
</evidence>
<dbReference type="InterPro" id="IPR023586">
    <property type="entry name" value="Ile-tRNA-ligase_type2"/>
</dbReference>
<protein>
    <recommendedName>
        <fullName evidence="10">Isoleucine--tRNA ligase</fullName>
        <ecNumber evidence="10">6.1.1.5</ecNumber>
    </recommendedName>
    <alternativeName>
        <fullName evidence="10">Isoleucyl-tRNA synthetase</fullName>
        <shortName evidence="10">IleRS</shortName>
    </alternativeName>
</protein>
<keyword evidence="5 10" id="KW-0862">Zinc</keyword>
<dbReference type="Gene3D" id="3.90.740.10">
    <property type="entry name" value="Valyl/Leucyl/Isoleucyl-tRNA synthetase, editing domain"/>
    <property type="match status" value="1"/>
</dbReference>
<dbReference type="CDD" id="cd07961">
    <property type="entry name" value="Anticodon_Ia_Ile_ABEc"/>
    <property type="match status" value="1"/>
</dbReference>
<dbReference type="GO" id="GO:0004822">
    <property type="term" value="F:isoleucine-tRNA ligase activity"/>
    <property type="evidence" value="ECO:0007669"/>
    <property type="project" value="UniProtKB-UniRule"/>
</dbReference>
<keyword evidence="1 10" id="KW-0963">Cytoplasm</keyword>
<dbReference type="SUPFAM" id="SSF50677">
    <property type="entry name" value="ValRS/IleRS/LeuRS editing domain"/>
    <property type="match status" value="1"/>
</dbReference>
<organism evidence="13 14">
    <name type="scientific">Methanoculleus formosensis</name>
    <dbReference type="NCBI Taxonomy" id="2590886"/>
    <lineage>
        <taxon>Archaea</taxon>
        <taxon>Methanobacteriati</taxon>
        <taxon>Methanobacteriota</taxon>
        <taxon>Stenosarchaea group</taxon>
        <taxon>Methanomicrobia</taxon>
        <taxon>Methanomicrobiales</taxon>
        <taxon>Methanomicrobiaceae</taxon>
        <taxon>Methanoculleus</taxon>
    </lineage>
</organism>
<dbReference type="EMBL" id="VHLL01000001">
    <property type="protein sequence ID" value="MCT8336291.1"/>
    <property type="molecule type" value="Genomic_DNA"/>
</dbReference>
<dbReference type="GO" id="GO:0005737">
    <property type="term" value="C:cytoplasm"/>
    <property type="evidence" value="ECO:0007669"/>
    <property type="project" value="UniProtKB-SubCell"/>
</dbReference>
<dbReference type="PANTHER" id="PTHR42780:SF1">
    <property type="entry name" value="ISOLEUCINE--TRNA LIGASE, CYTOPLASMIC"/>
    <property type="match status" value="1"/>
</dbReference>
<feature type="short sequence motif" description="'HIGH' region" evidence="10">
    <location>
        <begin position="47"/>
        <end position="57"/>
    </location>
</feature>
<dbReference type="Proteomes" id="UP001065682">
    <property type="component" value="Unassembled WGS sequence"/>
</dbReference>
<feature type="domain" description="Aminoacyl-tRNA synthetase class Ia" evidence="11">
    <location>
        <begin position="18"/>
        <end position="628"/>
    </location>
</feature>
<comment type="subcellular location">
    <subcellularLocation>
        <location evidence="10">Cytoplasm</location>
    </subcellularLocation>
</comment>
<evidence type="ECO:0000313" key="13">
    <source>
        <dbReference type="EMBL" id="MCT8336291.1"/>
    </source>
</evidence>
<dbReference type="EC" id="6.1.1.5" evidence="10"/>
<dbReference type="RefSeq" id="WP_261596344.1">
    <property type="nucleotide sequence ID" value="NZ_VHLL01000001.1"/>
</dbReference>
<feature type="domain" description="Methionyl/Valyl/Leucyl/Isoleucyl-tRNA synthetase anticodon-binding" evidence="12">
    <location>
        <begin position="686"/>
        <end position="834"/>
    </location>
</feature>
<feature type="short sequence motif" description="'KMSKS' region" evidence="10">
    <location>
        <begin position="591"/>
        <end position="595"/>
    </location>
</feature>
<dbReference type="PROSITE" id="PS00178">
    <property type="entry name" value="AA_TRNA_LIGASE_I"/>
    <property type="match status" value="1"/>
</dbReference>
<dbReference type="PANTHER" id="PTHR42780">
    <property type="entry name" value="SOLEUCYL-TRNA SYNTHETASE"/>
    <property type="match status" value="1"/>
</dbReference>
<accession>A0A9E4ZM01</accession>
<dbReference type="Gene3D" id="3.40.50.620">
    <property type="entry name" value="HUPs"/>
    <property type="match status" value="2"/>
</dbReference>
<evidence type="ECO:0000256" key="6">
    <source>
        <dbReference type="ARBA" id="ARBA00022840"/>
    </source>
</evidence>
<dbReference type="InterPro" id="IPR014729">
    <property type="entry name" value="Rossmann-like_a/b/a_fold"/>
</dbReference>
<comment type="subunit">
    <text evidence="10">Monomer.</text>
</comment>
<evidence type="ECO:0000256" key="3">
    <source>
        <dbReference type="ARBA" id="ARBA00022723"/>
    </source>
</evidence>
<feature type="binding site" evidence="10">
    <location>
        <position position="594"/>
    </location>
    <ligand>
        <name>ATP</name>
        <dbReference type="ChEBI" id="CHEBI:30616"/>
    </ligand>
</feature>
<dbReference type="AlphaFoldDB" id="A0A9E4ZM01"/>
<dbReference type="PRINTS" id="PR00984">
    <property type="entry name" value="TRNASYNTHILE"/>
</dbReference>
<name>A0A9E4ZM01_9EURY</name>
<keyword evidence="4 10" id="KW-0547">Nucleotide-binding</keyword>
<dbReference type="NCBIfam" id="TIGR00392">
    <property type="entry name" value="ileS"/>
    <property type="match status" value="1"/>
</dbReference>
<evidence type="ECO:0000256" key="2">
    <source>
        <dbReference type="ARBA" id="ARBA00022598"/>
    </source>
</evidence>
<dbReference type="GO" id="GO:0008270">
    <property type="term" value="F:zinc ion binding"/>
    <property type="evidence" value="ECO:0007669"/>
    <property type="project" value="UniProtKB-UniRule"/>
</dbReference>
<dbReference type="InterPro" id="IPR002300">
    <property type="entry name" value="aa-tRNA-synth_Ia"/>
</dbReference>
<dbReference type="SUPFAM" id="SSF47323">
    <property type="entry name" value="Anticodon-binding domain of a subclass of class I aminoacyl-tRNA synthetases"/>
    <property type="match status" value="1"/>
</dbReference>
<comment type="function">
    <text evidence="10">Catalyzes the attachment of isoleucine to tRNA(Ile). As IleRS can inadvertently accommodate and process structurally similar amino acids such as valine, to avoid such errors it has two additional distinct tRNA(Ile)-dependent editing activities. One activity is designated as 'pretransfer' editing and involves the hydrolysis of activated Val-AMP. The other activity is designated 'posttransfer' editing and involves deacylation of mischarged Val-tRNA(Ile).</text>
</comment>
<sequence>MKEVTGSYNPRELETGVQDYWKQENTYARVQEVRKDGKAFFFVDGPPYTTGHIHLGTAWNKIIKDTILRYHRMQGRNVIERAGYDMHGLPIEVKVEHQLGFTSKKDIEDYGIAAFIEQCRTFAVTHMDIMSDQFRQLGIWLDFDDPYQTIKAEYIESAWWAVKRANERGLLERGHRVVNWCPRCETAIADSEVEYWDETDPSIFVKFPVTGRENEYLVIWTTTPWTLPANVAVAVNTAFTYARVQAKKDGHEEILWIADELVESVLKMGRYQDYTVLEKVSGSDLVGTEYTSPLAGQVPHQAEIRHRVVAADYVALENTGLVHIAPGHGWDDYLIGLQEGLEVFCPVDAGGCFTREAGAFEDMYVRDANDLVIDALGDYLLARRTITHRYGHCWRCKTPIIYRATAQWFLKATEIRDSMLEEIAKVKWYPDWAGSARFHDFVADSRDWCISRQRYWGIPIPIWQCEQCAERVVVGTIAELEERSGTKVTDPHRPYVDEIVIPCPCGGEMRRVADIFDVWFDSAVASWATLGFPREREAFDRLWPADFITEGQDQTRGWFYSQLGASTVAFGRAPYKSVLMHGFALDAEGRKMSKSLGNVVTPEEVMNQFGVDVLRFYVLWANAPWDDMKFNWDSVKTIHRTLNILWNVYRFPLPYMVLDSFEPASAGGRWDDSFVRSHIRDMPEEDRWIISRVNSLARTTSGEMQEYHLHRVTRALASFILEDLSRWYVQLVRPRMWLEEDSMEKRYAYETVYYVMRRLTALLAPFTPHIAEEIYQNLRLAGDPESAHMLDWPAADGTLIDQRLEAEMEIVQSFDDAVATARQNGRRKLRWPVSETVVVTGSSEVRRALEGLNDLALSRANTRTVRVVTGTWDRILWKAEPVMRAIGPEFGKEGPKVKALIENADGTALKAAIERDGKAQLDGYEITERHVTFAEALPEGVFAAPMKDATVYVDVTLTPALEAEGYAREVIRRVQEMRRQLDLNVDDFIVAAVGVADERVASLIATEEWQKEIAGEVRAATLTVRRSSERSAGAFALEKDWDVEGVQMRIGISRAGE</sequence>
<evidence type="ECO:0000256" key="9">
    <source>
        <dbReference type="ARBA" id="ARBA00048359"/>
    </source>
</evidence>
<dbReference type="Pfam" id="PF19302">
    <property type="entry name" value="DUF5915"/>
    <property type="match status" value="1"/>
</dbReference>
<dbReference type="SUPFAM" id="SSF52374">
    <property type="entry name" value="Nucleotidylyl transferase"/>
    <property type="match status" value="1"/>
</dbReference>
<keyword evidence="2 10" id="KW-0436">Ligase</keyword>
<dbReference type="CDD" id="cd00818">
    <property type="entry name" value="IleRS_core"/>
    <property type="match status" value="1"/>
</dbReference>
<keyword evidence="6 10" id="KW-0067">ATP-binding</keyword>
<dbReference type="FunFam" id="3.40.50.620:FF:000286">
    <property type="entry name" value="Isoleucine--tRNA ligase"/>
    <property type="match status" value="1"/>
</dbReference>
<dbReference type="Pfam" id="PF00133">
    <property type="entry name" value="tRNA-synt_1"/>
    <property type="match status" value="1"/>
</dbReference>
<keyword evidence="14" id="KW-1185">Reference proteome</keyword>
<dbReference type="InterPro" id="IPR009008">
    <property type="entry name" value="Val/Leu/Ile-tRNA-synth_edit"/>
</dbReference>
<dbReference type="GO" id="GO:0005524">
    <property type="term" value="F:ATP binding"/>
    <property type="evidence" value="ECO:0007669"/>
    <property type="project" value="UniProtKB-UniRule"/>
</dbReference>
<keyword evidence="3 10" id="KW-0479">Metal-binding</keyword>
<keyword evidence="8 10" id="KW-0030">Aminoacyl-tRNA synthetase</keyword>
<dbReference type="GO" id="GO:0006428">
    <property type="term" value="P:isoleucyl-tRNA aminoacylation"/>
    <property type="evidence" value="ECO:0007669"/>
    <property type="project" value="UniProtKB-UniRule"/>
</dbReference>
<dbReference type="Pfam" id="PF08264">
    <property type="entry name" value="Anticodon_1"/>
    <property type="match status" value="1"/>
</dbReference>
<dbReference type="HAMAP" id="MF_02003">
    <property type="entry name" value="Ile_tRNA_synth_type2"/>
    <property type="match status" value="1"/>
</dbReference>
<dbReference type="InterPro" id="IPR001412">
    <property type="entry name" value="aa-tRNA-synth_I_CS"/>
</dbReference>
<comment type="similarity">
    <text evidence="10">Belongs to the class-I aminoacyl-tRNA synthetase family. IleS type 2 subfamily.</text>
</comment>
<comment type="caution">
    <text evidence="13">The sequence shown here is derived from an EMBL/GenBank/DDBJ whole genome shotgun (WGS) entry which is preliminary data.</text>
</comment>
<dbReference type="InterPro" id="IPR002301">
    <property type="entry name" value="Ile-tRNA-ligase"/>
</dbReference>
<dbReference type="InterPro" id="IPR013155">
    <property type="entry name" value="M/V/L/I-tRNA-synth_anticd-bd"/>
</dbReference>
<proteinExistence type="inferred from homology"/>
<evidence type="ECO:0000259" key="12">
    <source>
        <dbReference type="Pfam" id="PF08264"/>
    </source>
</evidence>
<comment type="cofactor">
    <cofactor evidence="10">
        <name>Zn(2+)</name>
        <dbReference type="ChEBI" id="CHEBI:29105"/>
    </cofactor>
</comment>
<evidence type="ECO:0000256" key="7">
    <source>
        <dbReference type="ARBA" id="ARBA00022917"/>
    </source>
</evidence>
<evidence type="ECO:0000256" key="1">
    <source>
        <dbReference type="ARBA" id="ARBA00022490"/>
    </source>
</evidence>
<comment type="domain">
    <text evidence="10">IleRS has two distinct active sites: one for aminoacylation and one for editing. The misactivated valine is translocated from the active site to the editing site, which sterically excludes the correctly activated isoleucine. The single editing site contains two valyl binding pockets, one specific for each substrate (Val-AMP or Val-tRNA(Ile)).</text>
</comment>
<evidence type="ECO:0000313" key="14">
    <source>
        <dbReference type="Proteomes" id="UP001065682"/>
    </source>
</evidence>
<reference evidence="13" key="1">
    <citation type="submission" date="2019-06" db="EMBL/GenBank/DDBJ databases">
        <title>Methanoculleus strain from Tamsui River, Taipei, Taiwan.</title>
        <authorList>
            <person name="You Y.-T."/>
            <person name="Chen S.-C."/>
            <person name="Lai S.-J."/>
            <person name="Lee Y.-C."/>
            <person name="Lai M.-C."/>
        </authorList>
    </citation>
    <scope>NUCLEOTIDE SEQUENCE</scope>
    <source>
        <strain evidence="13">Afa-1</strain>
    </source>
</reference>